<proteinExistence type="predicted"/>
<keyword evidence="2" id="KW-0012">Acyltransferase</keyword>
<dbReference type="PANTHER" id="PTHR43877">
    <property type="entry name" value="AMINOALKYLPHOSPHONATE N-ACETYLTRANSFERASE-RELATED-RELATED"/>
    <property type="match status" value="1"/>
</dbReference>
<dbReference type="CDD" id="cd04301">
    <property type="entry name" value="NAT_SF"/>
    <property type="match status" value="1"/>
</dbReference>
<evidence type="ECO:0000256" key="1">
    <source>
        <dbReference type="ARBA" id="ARBA00022679"/>
    </source>
</evidence>
<dbReference type="PROSITE" id="PS51186">
    <property type="entry name" value="GNAT"/>
    <property type="match status" value="1"/>
</dbReference>
<protein>
    <submittedName>
        <fullName evidence="4">GNAT family N-acetyltransferase</fullName>
    </submittedName>
</protein>
<dbReference type="InterPro" id="IPR016181">
    <property type="entry name" value="Acyl_CoA_acyltransferase"/>
</dbReference>
<dbReference type="SUPFAM" id="SSF55729">
    <property type="entry name" value="Acyl-CoA N-acyltransferases (Nat)"/>
    <property type="match status" value="1"/>
</dbReference>
<evidence type="ECO:0000259" key="3">
    <source>
        <dbReference type="PROSITE" id="PS51186"/>
    </source>
</evidence>
<dbReference type="Proteomes" id="UP000537862">
    <property type="component" value="Unassembled WGS sequence"/>
</dbReference>
<dbReference type="RefSeq" id="WP_171679705.1">
    <property type="nucleotide sequence ID" value="NZ_JABGBN010000001.1"/>
</dbReference>
<comment type="caution">
    <text evidence="4">The sequence shown here is derived from an EMBL/GenBank/DDBJ whole genome shotgun (WGS) entry which is preliminary data.</text>
</comment>
<dbReference type="Pfam" id="PF00583">
    <property type="entry name" value="Acetyltransf_1"/>
    <property type="match status" value="1"/>
</dbReference>
<evidence type="ECO:0000256" key="2">
    <source>
        <dbReference type="ARBA" id="ARBA00023315"/>
    </source>
</evidence>
<dbReference type="Gene3D" id="3.40.630.30">
    <property type="match status" value="1"/>
</dbReference>
<dbReference type="AlphaFoldDB" id="A0A849P4U2"/>
<keyword evidence="5" id="KW-1185">Reference proteome</keyword>
<gene>
    <name evidence="4" type="ORF">HKX39_02410</name>
</gene>
<reference evidence="4 5" key="1">
    <citation type="submission" date="2020-05" db="EMBL/GenBank/DDBJ databases">
        <authorList>
            <person name="Niu N."/>
        </authorList>
    </citation>
    <scope>NUCLEOTIDE SEQUENCE [LARGE SCALE GENOMIC DNA]</scope>
    <source>
        <strain evidence="4 5">3340-03</strain>
    </source>
</reference>
<dbReference type="InterPro" id="IPR050832">
    <property type="entry name" value="Bact_Acetyltransf"/>
</dbReference>
<dbReference type="InterPro" id="IPR000182">
    <property type="entry name" value="GNAT_dom"/>
</dbReference>
<keyword evidence="1 4" id="KW-0808">Transferase</keyword>
<dbReference type="GO" id="GO:0016747">
    <property type="term" value="F:acyltransferase activity, transferring groups other than amino-acyl groups"/>
    <property type="evidence" value="ECO:0007669"/>
    <property type="project" value="InterPro"/>
</dbReference>
<organism evidence="4 5">
    <name type="scientific">Pelistega suis</name>
    <dbReference type="NCBI Taxonomy" id="1631957"/>
    <lineage>
        <taxon>Bacteria</taxon>
        <taxon>Pseudomonadati</taxon>
        <taxon>Pseudomonadota</taxon>
        <taxon>Betaproteobacteria</taxon>
        <taxon>Burkholderiales</taxon>
        <taxon>Alcaligenaceae</taxon>
        <taxon>Pelistega</taxon>
    </lineage>
</organism>
<sequence length="176" mass="19488">MQGDVQQSLTIRPAQEGDVAAICALQKQCYSEAFHENEIAFLSKINGAKGLCWVAENQGQLLAYLMSVPVKTPYIPCLNMENYQQPDGADMLYLHDMAIVPHARGLGLKRRLLDKVLAHAQQAHFRQAILIAVQNSVPIWEKEGFSIVDASVLELAEVLQSYGSDAKLMSKTLFSI</sequence>
<evidence type="ECO:0000313" key="4">
    <source>
        <dbReference type="EMBL" id="NOL51033.1"/>
    </source>
</evidence>
<feature type="domain" description="N-acetyltransferase" evidence="3">
    <location>
        <begin position="9"/>
        <end position="174"/>
    </location>
</feature>
<evidence type="ECO:0000313" key="5">
    <source>
        <dbReference type="Proteomes" id="UP000537862"/>
    </source>
</evidence>
<accession>A0A849P4U2</accession>
<name>A0A849P4U2_9BURK</name>
<dbReference type="EMBL" id="JABGBN010000001">
    <property type="protein sequence ID" value="NOL51033.1"/>
    <property type="molecule type" value="Genomic_DNA"/>
</dbReference>